<dbReference type="SUPFAM" id="SSF48371">
    <property type="entry name" value="ARM repeat"/>
    <property type="match status" value="1"/>
</dbReference>
<dbReference type="EMBL" id="CP163443">
    <property type="protein sequence ID" value="XDQ59240.1"/>
    <property type="molecule type" value="Genomic_DNA"/>
</dbReference>
<reference evidence="2" key="1">
    <citation type="submission" date="2024-07" db="EMBL/GenBank/DDBJ databases">
        <authorList>
            <person name="Yu S.T."/>
        </authorList>
    </citation>
    <scope>NUCLEOTIDE SEQUENCE</scope>
    <source>
        <strain evidence="2">R41</strain>
    </source>
</reference>
<evidence type="ECO:0000256" key="1">
    <source>
        <dbReference type="SAM" id="MobiDB-lite"/>
    </source>
</evidence>
<evidence type="ECO:0000313" key="2">
    <source>
        <dbReference type="EMBL" id="XDQ59240.1"/>
    </source>
</evidence>
<dbReference type="Pfam" id="PF13646">
    <property type="entry name" value="HEAT_2"/>
    <property type="match status" value="1"/>
</dbReference>
<dbReference type="Gene3D" id="1.25.10.10">
    <property type="entry name" value="Leucine-rich Repeat Variant"/>
    <property type="match status" value="1"/>
</dbReference>
<name>A0AB39S021_9ACTN</name>
<organism evidence="2">
    <name type="scientific">Streptomyces sp. R41</name>
    <dbReference type="NCBI Taxonomy" id="3238632"/>
    <lineage>
        <taxon>Bacteria</taxon>
        <taxon>Bacillati</taxon>
        <taxon>Actinomycetota</taxon>
        <taxon>Actinomycetes</taxon>
        <taxon>Kitasatosporales</taxon>
        <taxon>Streptomycetaceae</taxon>
        <taxon>Streptomyces</taxon>
    </lineage>
</organism>
<proteinExistence type="predicted"/>
<dbReference type="InterPro" id="IPR011989">
    <property type="entry name" value="ARM-like"/>
</dbReference>
<feature type="region of interest" description="Disordered" evidence="1">
    <location>
        <begin position="1"/>
        <end position="20"/>
    </location>
</feature>
<dbReference type="RefSeq" id="WP_369252825.1">
    <property type="nucleotide sequence ID" value="NZ_CP163443.1"/>
</dbReference>
<protein>
    <submittedName>
        <fullName evidence="2">HEAT repeat domain-containing protein</fullName>
    </submittedName>
</protein>
<accession>A0AB39S021</accession>
<sequence length="70" mass="7795">MHWFGKRRGGPLTELGRLSAHPDPSVREELVWALAGWSTPGVAELLDHLADDPDFDVREAVEAGVESWEE</sequence>
<gene>
    <name evidence="2" type="ORF">AB5J53_42580</name>
</gene>
<dbReference type="AlphaFoldDB" id="A0AB39S021"/>
<dbReference type="InterPro" id="IPR016024">
    <property type="entry name" value="ARM-type_fold"/>
</dbReference>